<dbReference type="InterPro" id="IPR046502">
    <property type="entry name" value="DUF6680"/>
</dbReference>
<evidence type="ECO:0000313" key="2">
    <source>
        <dbReference type="EMBL" id="MDO6575938.1"/>
    </source>
</evidence>
<organism evidence="2 3">
    <name type="scientific">Alteromonas stellipolaris</name>
    <dbReference type="NCBI Taxonomy" id="233316"/>
    <lineage>
        <taxon>Bacteria</taxon>
        <taxon>Pseudomonadati</taxon>
        <taxon>Pseudomonadota</taxon>
        <taxon>Gammaproteobacteria</taxon>
        <taxon>Alteromonadales</taxon>
        <taxon>Alteromonadaceae</taxon>
        <taxon>Alteromonas/Salinimonas group</taxon>
        <taxon>Alteromonas</taxon>
    </lineage>
</organism>
<accession>A0AAW7YY48</accession>
<reference evidence="2" key="1">
    <citation type="submission" date="2023-07" db="EMBL/GenBank/DDBJ databases">
        <title>Genome content predicts the carbon catabolic preferences of heterotrophic bacteria.</title>
        <authorList>
            <person name="Gralka M."/>
        </authorList>
    </citation>
    <scope>NUCLEOTIDE SEQUENCE</scope>
    <source>
        <strain evidence="2">F2M12</strain>
    </source>
</reference>
<name>A0AAW7YY48_9ALTE</name>
<dbReference type="AlphaFoldDB" id="A0AAW7YY48"/>
<comment type="caution">
    <text evidence="2">The sequence shown here is derived from an EMBL/GenBank/DDBJ whole genome shotgun (WGS) entry which is preliminary data.</text>
</comment>
<dbReference type="RefSeq" id="WP_336622632.1">
    <property type="nucleotide sequence ID" value="NZ_JAUOQI010000001.1"/>
</dbReference>
<sequence length="203" mass="23590">MDTKDIIMTSAVILGPILAVQAQKVIEKLQETRKRRMALFKTLMSTRAERLNRDHVQALNMIDIDFYGRLLPFIKTRYQTRKEQAVTHAWKSYNSHLNQKDEYESLDQWIKKGDEYFTNMLYAITQALNYDYDKVQLQRDCYRPIAHGNVENTQLAILTGLDQVVNKGRPLPMYVVNLPQQDQNGEQDIHNMSMHPTADASAD</sequence>
<gene>
    <name evidence="2" type="ORF">Q4527_00955</name>
</gene>
<evidence type="ECO:0000259" key="1">
    <source>
        <dbReference type="Pfam" id="PF20385"/>
    </source>
</evidence>
<feature type="domain" description="DUF6680" evidence="1">
    <location>
        <begin position="1"/>
        <end position="183"/>
    </location>
</feature>
<dbReference type="Pfam" id="PF20385">
    <property type="entry name" value="DUF6680"/>
    <property type="match status" value="1"/>
</dbReference>
<protein>
    <recommendedName>
        <fullName evidence="1">DUF6680 domain-containing protein</fullName>
    </recommendedName>
</protein>
<dbReference type="Proteomes" id="UP001170717">
    <property type="component" value="Unassembled WGS sequence"/>
</dbReference>
<dbReference type="EMBL" id="JAUOQI010000001">
    <property type="protein sequence ID" value="MDO6575938.1"/>
    <property type="molecule type" value="Genomic_DNA"/>
</dbReference>
<evidence type="ECO:0000313" key="3">
    <source>
        <dbReference type="Proteomes" id="UP001170717"/>
    </source>
</evidence>
<proteinExistence type="predicted"/>